<evidence type="ECO:0000256" key="1">
    <source>
        <dbReference type="ARBA" id="ARBA00004141"/>
    </source>
</evidence>
<organism evidence="8 9">
    <name type="scientific">Marinomonas balearica</name>
    <dbReference type="NCBI Taxonomy" id="491947"/>
    <lineage>
        <taxon>Bacteria</taxon>
        <taxon>Pseudomonadati</taxon>
        <taxon>Pseudomonadota</taxon>
        <taxon>Gammaproteobacteria</taxon>
        <taxon>Oceanospirillales</taxon>
        <taxon>Oceanospirillaceae</taxon>
        <taxon>Marinomonas</taxon>
    </lineage>
</organism>
<feature type="transmembrane region" description="Helical" evidence="6">
    <location>
        <begin position="238"/>
        <end position="258"/>
    </location>
</feature>
<dbReference type="SUPFAM" id="SSF103481">
    <property type="entry name" value="Multidrug resistance efflux transporter EmrE"/>
    <property type="match status" value="2"/>
</dbReference>
<evidence type="ECO:0000256" key="3">
    <source>
        <dbReference type="ARBA" id="ARBA00022692"/>
    </source>
</evidence>
<dbReference type="AlphaFoldDB" id="A0A4R6M2U2"/>
<feature type="transmembrane region" description="Helical" evidence="6">
    <location>
        <begin position="88"/>
        <end position="109"/>
    </location>
</feature>
<evidence type="ECO:0000256" key="2">
    <source>
        <dbReference type="ARBA" id="ARBA00007362"/>
    </source>
</evidence>
<evidence type="ECO:0000256" key="5">
    <source>
        <dbReference type="ARBA" id="ARBA00023136"/>
    </source>
</evidence>
<dbReference type="EMBL" id="SNXC01000016">
    <property type="protein sequence ID" value="TDO95577.1"/>
    <property type="molecule type" value="Genomic_DNA"/>
</dbReference>
<feature type="domain" description="EamA" evidence="7">
    <location>
        <begin position="149"/>
        <end position="280"/>
    </location>
</feature>
<dbReference type="RefSeq" id="WP_133505193.1">
    <property type="nucleotide sequence ID" value="NZ_SNXC01000016.1"/>
</dbReference>
<dbReference type="InterPro" id="IPR050638">
    <property type="entry name" value="AA-Vitamin_Transporters"/>
</dbReference>
<feature type="transmembrane region" description="Helical" evidence="6">
    <location>
        <begin position="176"/>
        <end position="197"/>
    </location>
</feature>
<accession>A0A4R6M2U2</accession>
<reference evidence="8 9" key="1">
    <citation type="submission" date="2019-03" db="EMBL/GenBank/DDBJ databases">
        <title>Genomic Encyclopedia of Type Strains, Phase III (KMG-III): the genomes of soil and plant-associated and newly described type strains.</title>
        <authorList>
            <person name="Whitman W."/>
        </authorList>
    </citation>
    <scope>NUCLEOTIDE SEQUENCE [LARGE SCALE GENOMIC DNA]</scope>
    <source>
        <strain evidence="8 9">CECT 7378</strain>
    </source>
</reference>
<keyword evidence="5 6" id="KW-0472">Membrane</keyword>
<feature type="transmembrane region" description="Helical" evidence="6">
    <location>
        <begin position="209"/>
        <end position="231"/>
    </location>
</feature>
<dbReference type="OrthoDB" id="9809509at2"/>
<protein>
    <submittedName>
        <fullName evidence="8">Threonine/homoserine efflux transporter RhtA</fullName>
    </submittedName>
</protein>
<feature type="transmembrane region" description="Helical" evidence="6">
    <location>
        <begin position="29"/>
        <end position="50"/>
    </location>
</feature>
<evidence type="ECO:0000313" key="8">
    <source>
        <dbReference type="EMBL" id="TDO95577.1"/>
    </source>
</evidence>
<dbReference type="Gene3D" id="1.10.3730.20">
    <property type="match status" value="2"/>
</dbReference>
<evidence type="ECO:0000256" key="4">
    <source>
        <dbReference type="ARBA" id="ARBA00022989"/>
    </source>
</evidence>
<keyword evidence="9" id="KW-1185">Reference proteome</keyword>
<comment type="similarity">
    <text evidence="2">Belongs to the EamA transporter family.</text>
</comment>
<feature type="domain" description="EamA" evidence="7">
    <location>
        <begin position="3"/>
        <end position="133"/>
    </location>
</feature>
<dbReference type="PANTHER" id="PTHR32322">
    <property type="entry name" value="INNER MEMBRANE TRANSPORTER"/>
    <property type="match status" value="1"/>
</dbReference>
<dbReference type="InterPro" id="IPR000620">
    <property type="entry name" value="EamA_dom"/>
</dbReference>
<dbReference type="InterPro" id="IPR037185">
    <property type="entry name" value="EmrE-like"/>
</dbReference>
<dbReference type="PANTHER" id="PTHR32322:SF2">
    <property type="entry name" value="EAMA DOMAIN-CONTAINING PROTEIN"/>
    <property type="match status" value="1"/>
</dbReference>
<evidence type="ECO:0000313" key="9">
    <source>
        <dbReference type="Proteomes" id="UP000294656"/>
    </source>
</evidence>
<evidence type="ECO:0000259" key="7">
    <source>
        <dbReference type="Pfam" id="PF00892"/>
    </source>
</evidence>
<feature type="transmembrane region" description="Helical" evidence="6">
    <location>
        <begin position="264"/>
        <end position="284"/>
    </location>
</feature>
<feature type="transmembrane region" description="Helical" evidence="6">
    <location>
        <begin position="62"/>
        <end position="82"/>
    </location>
</feature>
<gene>
    <name evidence="8" type="ORF">DFP79_3508</name>
</gene>
<sequence>MQILFVLLVLTWSTGFVVGKLIVGLVDPNVYLAIRFALTGLFFLVGALLFKRSFPSFSELPKHIVAGVLLNGLYLGFAYVAVAHGLPAGVMALIGAFQPVLVTLLAFLIVKEKTSVMGLIGMAVAILGLYFVISPSLHIEGHSYGIDMVLLAILAIFCLSFGSVYQKMSISKSDIVTTMAIQNLSAAAVSCVFVVALGEQLLIINTTSLLLFAWGIFVLSCGGVFLLVWLYRKVPASLVSMLMLLVPPLAAIESYFIFNEEMTPLQIVGVVTTVAGVYMSRLNIKLGWFKKELSKQAL</sequence>
<evidence type="ECO:0000256" key="6">
    <source>
        <dbReference type="SAM" id="Phobius"/>
    </source>
</evidence>
<keyword evidence="3 6" id="KW-0812">Transmembrane</keyword>
<dbReference type="Proteomes" id="UP000294656">
    <property type="component" value="Unassembled WGS sequence"/>
</dbReference>
<dbReference type="Pfam" id="PF00892">
    <property type="entry name" value="EamA"/>
    <property type="match status" value="2"/>
</dbReference>
<comment type="subcellular location">
    <subcellularLocation>
        <location evidence="1">Membrane</location>
        <topology evidence="1">Multi-pass membrane protein</topology>
    </subcellularLocation>
</comment>
<comment type="caution">
    <text evidence="8">The sequence shown here is derived from an EMBL/GenBank/DDBJ whole genome shotgun (WGS) entry which is preliminary data.</text>
</comment>
<name>A0A4R6M2U2_9GAMM</name>
<proteinExistence type="inferred from homology"/>
<feature type="transmembrane region" description="Helical" evidence="6">
    <location>
        <begin position="116"/>
        <end position="133"/>
    </location>
</feature>
<keyword evidence="4 6" id="KW-1133">Transmembrane helix</keyword>
<feature type="transmembrane region" description="Helical" evidence="6">
    <location>
        <begin position="145"/>
        <end position="164"/>
    </location>
</feature>
<dbReference type="GO" id="GO:0016020">
    <property type="term" value="C:membrane"/>
    <property type="evidence" value="ECO:0007669"/>
    <property type="project" value="UniProtKB-SubCell"/>
</dbReference>